<dbReference type="PROSITE" id="PS51007">
    <property type="entry name" value="CYTC"/>
    <property type="match status" value="1"/>
</dbReference>
<keyword evidence="1" id="KW-0813">Transport</keyword>
<dbReference type="EMBL" id="CP044222">
    <property type="protein sequence ID" value="QEW08681.1"/>
    <property type="molecule type" value="Genomic_DNA"/>
</dbReference>
<accession>A0A5J6LL82</accession>
<dbReference type="Gene3D" id="1.10.760.10">
    <property type="entry name" value="Cytochrome c-like domain"/>
    <property type="match status" value="1"/>
</dbReference>
<evidence type="ECO:0000256" key="3">
    <source>
        <dbReference type="ARBA" id="ARBA00022723"/>
    </source>
</evidence>
<dbReference type="Pfam" id="PF13442">
    <property type="entry name" value="Cytochrome_CBB3"/>
    <property type="match status" value="1"/>
</dbReference>
<dbReference type="KEGG" id="nik:F5I99_17620"/>
<evidence type="ECO:0000259" key="7">
    <source>
        <dbReference type="PROSITE" id="PS51007"/>
    </source>
</evidence>
<evidence type="ECO:0000256" key="5">
    <source>
        <dbReference type="ARBA" id="ARBA00023004"/>
    </source>
</evidence>
<dbReference type="GO" id="GO:0009055">
    <property type="term" value="F:electron transfer activity"/>
    <property type="evidence" value="ECO:0007669"/>
    <property type="project" value="InterPro"/>
</dbReference>
<evidence type="ECO:0000256" key="2">
    <source>
        <dbReference type="ARBA" id="ARBA00022617"/>
    </source>
</evidence>
<dbReference type="InterPro" id="IPR009056">
    <property type="entry name" value="Cyt_c-like_dom"/>
</dbReference>
<evidence type="ECO:0000256" key="1">
    <source>
        <dbReference type="ARBA" id="ARBA00022448"/>
    </source>
</evidence>
<sequence>MALATSVYAAVDRDAIIERIKPHGNICVEGDETCGTGAPAVAASAGTVRSGEEVYNRFCTACHATGLLESPKFGSGAMSARADEKGLDGLLASAISGINAMPPKGTCNDCADEELEAAIQYMIDND</sequence>
<dbReference type="AlphaFoldDB" id="A0A5J6LL82"/>
<reference evidence="8 9" key="1">
    <citation type="submission" date="2019-09" db="EMBL/GenBank/DDBJ databases">
        <title>Nitrincola iocasae sp. nov., a bacterium isolated from the sediment collected at a cold seep field in South China Sea.</title>
        <authorList>
            <person name="Zhang H."/>
            <person name="Wang H."/>
            <person name="Li C."/>
        </authorList>
    </citation>
    <scope>NUCLEOTIDE SEQUENCE [LARGE SCALE GENOMIC DNA]</scope>
    <source>
        <strain evidence="8 9">KXZD1103</strain>
    </source>
</reference>
<evidence type="ECO:0000313" key="8">
    <source>
        <dbReference type="EMBL" id="QEW08681.1"/>
    </source>
</evidence>
<dbReference type="GO" id="GO:0020037">
    <property type="term" value="F:heme binding"/>
    <property type="evidence" value="ECO:0007669"/>
    <property type="project" value="InterPro"/>
</dbReference>
<keyword evidence="9" id="KW-1185">Reference proteome</keyword>
<dbReference type="GO" id="GO:0005506">
    <property type="term" value="F:iron ion binding"/>
    <property type="evidence" value="ECO:0007669"/>
    <property type="project" value="InterPro"/>
</dbReference>
<proteinExistence type="predicted"/>
<keyword evidence="5 6" id="KW-0408">Iron</keyword>
<dbReference type="PRINTS" id="PR00607">
    <property type="entry name" value="CYTCHROMECIE"/>
</dbReference>
<keyword evidence="4" id="KW-0249">Electron transport</keyword>
<evidence type="ECO:0000256" key="6">
    <source>
        <dbReference type="PROSITE-ProRule" id="PRU00433"/>
    </source>
</evidence>
<gene>
    <name evidence="8" type="ORF">F5I99_17620</name>
</gene>
<keyword evidence="2 6" id="KW-0349">Heme</keyword>
<protein>
    <submittedName>
        <fullName evidence="8">Cytochrome c5 family protein</fullName>
    </submittedName>
</protein>
<keyword evidence="3 6" id="KW-0479">Metal-binding</keyword>
<dbReference type="PANTHER" id="PTHR40942:SF4">
    <property type="entry name" value="CYTOCHROME C5"/>
    <property type="match status" value="1"/>
</dbReference>
<organism evidence="8 9">
    <name type="scientific">Nitrincola iocasae</name>
    <dbReference type="NCBI Taxonomy" id="2614693"/>
    <lineage>
        <taxon>Bacteria</taxon>
        <taxon>Pseudomonadati</taxon>
        <taxon>Pseudomonadota</taxon>
        <taxon>Gammaproteobacteria</taxon>
        <taxon>Oceanospirillales</taxon>
        <taxon>Oceanospirillaceae</taxon>
        <taxon>Nitrincola</taxon>
    </lineage>
</organism>
<dbReference type="PANTHER" id="PTHR40942">
    <property type="match status" value="1"/>
</dbReference>
<evidence type="ECO:0000256" key="4">
    <source>
        <dbReference type="ARBA" id="ARBA00022982"/>
    </source>
</evidence>
<dbReference type="SUPFAM" id="SSF46626">
    <property type="entry name" value="Cytochrome c"/>
    <property type="match status" value="1"/>
</dbReference>
<feature type="domain" description="Cytochrome c" evidence="7">
    <location>
        <begin position="46"/>
        <end position="126"/>
    </location>
</feature>
<evidence type="ECO:0000313" key="9">
    <source>
        <dbReference type="Proteomes" id="UP000325606"/>
    </source>
</evidence>
<dbReference type="InterPro" id="IPR036909">
    <property type="entry name" value="Cyt_c-like_dom_sf"/>
</dbReference>
<dbReference type="InterPro" id="IPR002323">
    <property type="entry name" value="Cyt_CIE"/>
</dbReference>
<dbReference type="Proteomes" id="UP000325606">
    <property type="component" value="Chromosome"/>
</dbReference>
<name>A0A5J6LL82_9GAMM</name>